<evidence type="ECO:0000313" key="4">
    <source>
        <dbReference type="EMBL" id="PWH52718.1"/>
    </source>
</evidence>
<reference evidence="3" key="1">
    <citation type="journal article" date="2018" name="Genome Biol.">
        <title>SKESA: strategic k-mer extension for scrupulous assemblies.</title>
        <authorList>
            <person name="Souvorov A."/>
            <person name="Agarwala R."/>
            <person name="Lipman D.J."/>
        </authorList>
    </citation>
    <scope>NUCLEOTIDE SEQUENCE [LARGE SCALE GENOMIC DNA]</scope>
    <source>
        <strain>ecoli[ST-219]</strain>
        <strain evidence="3">Ecoli[ST-219]</strain>
    </source>
</reference>
<keyword evidence="2 4" id="KW-0413">Isomerase</keyword>
<dbReference type="CDD" id="cd00429">
    <property type="entry name" value="RPE"/>
    <property type="match status" value="1"/>
</dbReference>
<dbReference type="AlphaFoldDB" id="A0A244B9W7"/>
<evidence type="ECO:0000313" key="5">
    <source>
        <dbReference type="Proteomes" id="UP000245761"/>
    </source>
</evidence>
<dbReference type="RefSeq" id="WP_053287821.1">
    <property type="nucleotide sequence ID" value="NZ_CP023142.1"/>
</dbReference>
<sequence>MNSSFSGLNRTECVSLMKCYPLSIGILAGQWLKLGEYLQTFQIIEQPVLHLDLMDGHFCPQFTVGPWAISQLPKQMIKDVHLMVNNPWPVVQESVKAGAHCITLQVERNPHLYHMLQWLGQQNVMLPNGTMPVLRGISLCPATPLEYIQSVIEDVEIVQILAVNPGYGSKLSTSALIKRIIRVVDLLNDSGKRDSILLSVDGSLSVELLPELIACGIDRVVSGSALFRNDALAENISCWLTKIHSSKDF</sequence>
<proteinExistence type="predicted"/>
<dbReference type="InterPro" id="IPR011060">
    <property type="entry name" value="RibuloseP-bd_barrel"/>
</dbReference>
<evidence type="ECO:0000256" key="2">
    <source>
        <dbReference type="ARBA" id="ARBA00023235"/>
    </source>
</evidence>
<reference evidence="4 5" key="2">
    <citation type="submission" date="2018-04" db="EMBL/GenBank/DDBJ databases">
        <title>Draft Genomic Sequencing Of Potential Extraintestinal Pathogenic Escherichia coli B8S56 Isolated from Retail Chicken Skin.</title>
        <authorList>
            <person name="Xu A."/>
            <person name="Tilman S."/>
            <person name="Wisser-Parker K."/>
            <person name="Scullen O.J."/>
            <person name="Sommers C."/>
        </authorList>
    </citation>
    <scope>NUCLEOTIDE SEQUENCE [LARGE SCALE GENOMIC DNA]</scope>
    <source>
        <strain evidence="4 5">B8S56</strain>
    </source>
</reference>
<dbReference type="InterPro" id="IPR013785">
    <property type="entry name" value="Aldolase_TIM"/>
</dbReference>
<dbReference type="Pfam" id="PF00834">
    <property type="entry name" value="Ribul_P_3_epim"/>
    <property type="match status" value="1"/>
</dbReference>
<name>A0A244B9W7_ECOLX</name>
<accession>A0A244B9W7</accession>
<reference evidence="3" key="3">
    <citation type="submission" date="2019-11" db="EMBL/GenBank/DDBJ databases">
        <authorList>
            <consortium name="NCBI Pathogen Detection Project"/>
        </authorList>
    </citation>
    <scope>NUCLEOTIDE SEQUENCE</scope>
    <source>
        <strain evidence="3">Ecoli[ST-219]</strain>
    </source>
</reference>
<dbReference type="GO" id="GO:0016857">
    <property type="term" value="F:racemase and epimerase activity, acting on carbohydrates and derivatives"/>
    <property type="evidence" value="ECO:0007669"/>
    <property type="project" value="InterPro"/>
</dbReference>
<dbReference type="EC" id="5.1.3.-" evidence="4"/>
<dbReference type="EMBL" id="DABGKZ010000046">
    <property type="protein sequence ID" value="HAJ5152562.1"/>
    <property type="molecule type" value="Genomic_DNA"/>
</dbReference>
<dbReference type="SUPFAM" id="SSF51366">
    <property type="entry name" value="Ribulose-phoshate binding barrel"/>
    <property type="match status" value="1"/>
</dbReference>
<keyword evidence="1" id="KW-0479">Metal-binding</keyword>
<comment type="caution">
    <text evidence="4">The sequence shown here is derived from an EMBL/GenBank/DDBJ whole genome shotgun (WGS) entry which is preliminary data.</text>
</comment>
<evidence type="ECO:0000256" key="1">
    <source>
        <dbReference type="ARBA" id="ARBA00022723"/>
    </source>
</evidence>
<dbReference type="Gene3D" id="3.20.20.70">
    <property type="entry name" value="Aldolase class I"/>
    <property type="match status" value="1"/>
</dbReference>
<dbReference type="InterPro" id="IPR000056">
    <property type="entry name" value="Ribul_P_3_epim-like"/>
</dbReference>
<dbReference type="GO" id="GO:0046872">
    <property type="term" value="F:metal ion binding"/>
    <property type="evidence" value="ECO:0007669"/>
    <property type="project" value="UniProtKB-KW"/>
</dbReference>
<dbReference type="EMBL" id="QEMT01000089">
    <property type="protein sequence ID" value="PWH52718.1"/>
    <property type="molecule type" value="Genomic_DNA"/>
</dbReference>
<dbReference type="Proteomes" id="UP000245761">
    <property type="component" value="Unassembled WGS sequence"/>
</dbReference>
<gene>
    <name evidence="4" type="ORF">DD762_26640</name>
    <name evidence="3" type="ORF">HLZ50_21395</name>
</gene>
<organism evidence="4 5">
    <name type="scientific">Escherichia coli</name>
    <dbReference type="NCBI Taxonomy" id="562"/>
    <lineage>
        <taxon>Bacteria</taxon>
        <taxon>Pseudomonadati</taxon>
        <taxon>Pseudomonadota</taxon>
        <taxon>Gammaproteobacteria</taxon>
        <taxon>Enterobacterales</taxon>
        <taxon>Enterobacteriaceae</taxon>
        <taxon>Escherichia</taxon>
    </lineage>
</organism>
<protein>
    <submittedName>
        <fullName evidence="4">Epimerase</fullName>
        <ecNumber evidence="4">5.1.3.-</ecNumber>
    </submittedName>
</protein>
<dbReference type="PANTHER" id="PTHR11749">
    <property type="entry name" value="RIBULOSE-5-PHOSPHATE-3-EPIMERASE"/>
    <property type="match status" value="1"/>
</dbReference>
<dbReference type="Proteomes" id="UP000840371">
    <property type="component" value="Unassembled WGS sequence"/>
</dbReference>
<evidence type="ECO:0000313" key="3">
    <source>
        <dbReference type="EMBL" id="HAJ5152562.1"/>
    </source>
</evidence>
<dbReference type="GO" id="GO:0005975">
    <property type="term" value="P:carbohydrate metabolic process"/>
    <property type="evidence" value="ECO:0007669"/>
    <property type="project" value="InterPro"/>
</dbReference>